<organism evidence="1 2">
    <name type="scientific">Clostridium perfringens</name>
    <dbReference type="NCBI Taxonomy" id="1502"/>
    <lineage>
        <taxon>Bacteria</taxon>
        <taxon>Bacillati</taxon>
        <taxon>Bacillota</taxon>
        <taxon>Clostridia</taxon>
        <taxon>Eubacteriales</taxon>
        <taxon>Clostridiaceae</taxon>
        <taxon>Clostridium</taxon>
    </lineage>
</organism>
<proteinExistence type="predicted"/>
<sequence>MGFKGCFKACLYRILGAWLIHEVYFFDKSELYFILISN</sequence>
<evidence type="ECO:0000313" key="2">
    <source>
        <dbReference type="Proteomes" id="UP000070260"/>
    </source>
</evidence>
<gene>
    <name evidence="1" type="ORF">JFP838_pA0448</name>
</gene>
<dbReference type="AlphaFoldDB" id="A0A140GS55"/>
<name>A0A140GS55_CLOPF</name>
<geneLocation type="plasmid" evidence="1 2">
    <name>pJFP838A</name>
</geneLocation>
<evidence type="ECO:0000313" key="1">
    <source>
        <dbReference type="EMBL" id="AMN31364.1"/>
    </source>
</evidence>
<reference evidence="1 2" key="1">
    <citation type="journal article" date="2016" name="PLoS ONE">
        <title>Plasmid Characterization and Chromosome Analysis of Two netF+ Clostridium perfringens Isolates Associated with Foal and Canine Necrotizing Enteritis.</title>
        <authorList>
            <person name="Mehdizadeh Gohari I."/>
            <person name="Kropinski A.M."/>
            <person name="Weese S.J."/>
            <person name="Parreira V.R."/>
            <person name="Whitehead A.E."/>
            <person name="Boerlin P."/>
            <person name="Prescott J.F."/>
        </authorList>
    </citation>
    <scope>NUCLEOTIDE SEQUENCE [LARGE SCALE GENOMIC DNA]</scope>
    <source>
        <strain evidence="1 2">JP838</strain>
        <plasmid evidence="2">Plasmid pJFP838A</plasmid>
    </source>
</reference>
<protein>
    <submittedName>
        <fullName evidence="1">Uncharacterized protein</fullName>
    </submittedName>
</protein>
<dbReference type="EMBL" id="CP013615">
    <property type="protein sequence ID" value="AMN31364.1"/>
    <property type="molecule type" value="Genomic_DNA"/>
</dbReference>
<dbReference type="Proteomes" id="UP000070260">
    <property type="component" value="Plasmid pJFP838A"/>
</dbReference>
<dbReference type="PATRIC" id="fig|1502.177.peg.3659"/>
<accession>A0A140GS55</accession>
<keyword evidence="1" id="KW-0614">Plasmid</keyword>